<dbReference type="Pfam" id="PF00005">
    <property type="entry name" value="ABC_tran"/>
    <property type="match status" value="1"/>
</dbReference>
<evidence type="ECO:0000259" key="4">
    <source>
        <dbReference type="PROSITE" id="PS50893"/>
    </source>
</evidence>
<dbReference type="GO" id="GO:0005524">
    <property type="term" value="F:ATP binding"/>
    <property type="evidence" value="ECO:0007669"/>
    <property type="project" value="UniProtKB-KW"/>
</dbReference>
<proteinExistence type="predicted"/>
<dbReference type="InterPro" id="IPR050093">
    <property type="entry name" value="ABC_SmlMolc_Importer"/>
</dbReference>
<dbReference type="SUPFAM" id="SSF52540">
    <property type="entry name" value="P-loop containing nucleoside triphosphate hydrolases"/>
    <property type="match status" value="1"/>
</dbReference>
<dbReference type="Proteomes" id="UP000761380">
    <property type="component" value="Unassembled WGS sequence"/>
</dbReference>
<protein>
    <submittedName>
        <fullName evidence="5">ATP-binding cassette domain-containing protein</fullName>
    </submittedName>
</protein>
<dbReference type="InterPro" id="IPR027417">
    <property type="entry name" value="P-loop_NTPase"/>
</dbReference>
<dbReference type="InterPro" id="IPR003439">
    <property type="entry name" value="ABC_transporter-like_ATP-bd"/>
</dbReference>
<reference evidence="5" key="1">
    <citation type="submission" date="2019-04" db="EMBL/GenBank/DDBJ databases">
        <title>Evolution of Biomass-Degrading Anaerobic Consortia Revealed by Metagenomics.</title>
        <authorList>
            <person name="Peng X."/>
        </authorList>
    </citation>
    <scope>NUCLEOTIDE SEQUENCE</scope>
    <source>
        <strain evidence="5">SIG240</strain>
    </source>
</reference>
<dbReference type="Gene3D" id="3.40.50.300">
    <property type="entry name" value="P-loop containing nucleotide triphosphate hydrolases"/>
    <property type="match status" value="1"/>
</dbReference>
<feature type="domain" description="ABC transporter" evidence="4">
    <location>
        <begin position="2"/>
        <end position="232"/>
    </location>
</feature>
<dbReference type="InterPro" id="IPR017871">
    <property type="entry name" value="ABC_transporter-like_CS"/>
</dbReference>
<name>A0A928A1V7_SELRU</name>
<sequence length="348" mass="39253">MELIVSLEKKLPAFTLKADFTLKDEVFALLGASGCGKSMTLKCIAGIERPDKGHIVLDGKVLFDSEQQINLPPQKRQIGYLFQHYALFPNMTIAENIRFVMPTNTAHDDKTIQKLLNTFQLTDLADTYPAALSGGQQQRAALARILATPAKILLLDEPFSALDSYLKGQMETELMDILPAYGRTAILVSHDRGEVYRLADKAAVINQGKMETPQNTKDLFHNPQTLAATLLTGCKNISRAQRIDDRHIYALDWDLPLKTVAEPSSQIKYTAIRAHFLTAQEKTAGENVFPMEVVRVIEDTFSYIVMVRPQGKAVKPLRWELDKQQWQQLKKTTLYLYLPPEQIMMMNS</sequence>
<gene>
    <name evidence="5" type="ORF">E7201_08585</name>
</gene>
<dbReference type="AlphaFoldDB" id="A0A928A1V7"/>
<dbReference type="PANTHER" id="PTHR42781:SF4">
    <property type="entry name" value="SPERMIDINE_PUTRESCINE IMPORT ATP-BINDING PROTEIN POTA"/>
    <property type="match status" value="1"/>
</dbReference>
<keyword evidence="1" id="KW-0813">Transport</keyword>
<dbReference type="SMART" id="SM00382">
    <property type="entry name" value="AAA"/>
    <property type="match status" value="1"/>
</dbReference>
<evidence type="ECO:0000256" key="1">
    <source>
        <dbReference type="ARBA" id="ARBA00022448"/>
    </source>
</evidence>
<dbReference type="InterPro" id="IPR003593">
    <property type="entry name" value="AAA+_ATPase"/>
</dbReference>
<keyword evidence="3 5" id="KW-0067">ATP-binding</keyword>
<evidence type="ECO:0000313" key="5">
    <source>
        <dbReference type="EMBL" id="MBE6093202.1"/>
    </source>
</evidence>
<accession>A0A928A1V7</accession>
<dbReference type="PROSITE" id="PS00211">
    <property type="entry name" value="ABC_TRANSPORTER_1"/>
    <property type="match status" value="1"/>
</dbReference>
<dbReference type="EMBL" id="SVBY01000062">
    <property type="protein sequence ID" value="MBE6093202.1"/>
    <property type="molecule type" value="Genomic_DNA"/>
</dbReference>
<organism evidence="5 6">
    <name type="scientific">Selenomonas ruminantium</name>
    <dbReference type="NCBI Taxonomy" id="971"/>
    <lineage>
        <taxon>Bacteria</taxon>
        <taxon>Bacillati</taxon>
        <taxon>Bacillota</taxon>
        <taxon>Negativicutes</taxon>
        <taxon>Selenomonadales</taxon>
        <taxon>Selenomonadaceae</taxon>
        <taxon>Selenomonas</taxon>
    </lineage>
</organism>
<keyword evidence="2" id="KW-0547">Nucleotide-binding</keyword>
<dbReference type="PROSITE" id="PS50893">
    <property type="entry name" value="ABC_TRANSPORTER_2"/>
    <property type="match status" value="1"/>
</dbReference>
<dbReference type="PANTHER" id="PTHR42781">
    <property type="entry name" value="SPERMIDINE/PUTRESCINE IMPORT ATP-BINDING PROTEIN POTA"/>
    <property type="match status" value="1"/>
</dbReference>
<evidence type="ECO:0000256" key="3">
    <source>
        <dbReference type="ARBA" id="ARBA00022840"/>
    </source>
</evidence>
<evidence type="ECO:0000256" key="2">
    <source>
        <dbReference type="ARBA" id="ARBA00022741"/>
    </source>
</evidence>
<dbReference type="GO" id="GO:0016887">
    <property type="term" value="F:ATP hydrolysis activity"/>
    <property type="evidence" value="ECO:0007669"/>
    <property type="project" value="InterPro"/>
</dbReference>
<evidence type="ECO:0000313" key="6">
    <source>
        <dbReference type="Proteomes" id="UP000761380"/>
    </source>
</evidence>
<comment type="caution">
    <text evidence="5">The sequence shown here is derived from an EMBL/GenBank/DDBJ whole genome shotgun (WGS) entry which is preliminary data.</text>
</comment>